<feature type="chain" id="PRO_5016271613" evidence="6">
    <location>
        <begin position="20"/>
        <end position="582"/>
    </location>
</feature>
<dbReference type="EMBL" id="UFQT01000333">
    <property type="protein sequence ID" value="SSX23326.1"/>
    <property type="molecule type" value="Genomic_DNA"/>
</dbReference>
<accession>A0A336LZ25</accession>
<name>A0A336LZ25_CULSO</name>
<dbReference type="PRINTS" id="PR01366">
    <property type="entry name" value="ROYALJELLY"/>
</dbReference>
<proteinExistence type="inferred from homology"/>
<dbReference type="VEuPathDB" id="VectorBase:CSON008742"/>
<reference evidence="7" key="1">
    <citation type="submission" date="2018-07" db="EMBL/GenBank/DDBJ databases">
        <authorList>
            <person name="Quirk P.G."/>
            <person name="Krulwich T.A."/>
        </authorList>
    </citation>
    <scope>NUCLEOTIDE SEQUENCE</scope>
</reference>
<evidence type="ECO:0000256" key="2">
    <source>
        <dbReference type="ARBA" id="ARBA00009127"/>
    </source>
</evidence>
<evidence type="ECO:0000256" key="1">
    <source>
        <dbReference type="ARBA" id="ARBA00004613"/>
    </source>
</evidence>
<evidence type="ECO:0000256" key="3">
    <source>
        <dbReference type="ARBA" id="ARBA00022525"/>
    </source>
</evidence>
<keyword evidence="4 6" id="KW-0732">Signal</keyword>
<dbReference type="InterPro" id="IPR017996">
    <property type="entry name" value="MRJP/yellow-related"/>
</dbReference>
<evidence type="ECO:0000313" key="7">
    <source>
        <dbReference type="EMBL" id="SSX23326.1"/>
    </source>
</evidence>
<dbReference type="Gene3D" id="2.120.10.30">
    <property type="entry name" value="TolB, C-terminal domain"/>
    <property type="match status" value="1"/>
</dbReference>
<sequence>MKLWKQLIGLCLFAVVVSGNHYDQYTPKYSEPSYQHGYKKDVKLHKLCSWNVVNYAPGYYVDRDESWSSCKVDSGRGLIPENNIPIGFFIHHDRRVFVTLPRERLGVGSTVAYFHLDDIKNGQCPPLVPYPPRANYTLDAECCSPDNLVNVNRVYPDSCDRMWGVDRNALSLKPRNKLDTVWEHGSPVLFIYDLKTDCLVRRVPIPAEIYAPYQLGFLALTVFVDPKDCNNAYAYISDTDNGCVVVYSFKKDKFWKVCSPEFFSDAKYSKLNVKTRKNTDVTYWKTSFLTDCTKNLKDDELLCTSDSSLYVFSVPFADLNSEEAARCYPSKNVHILGKKCHNCQSVVHTINQDNLVLWQVQEQRYGVGCWNRDNPLTPDTVQTVVSDLHRLPYVTDVIVTNADLSKFKDHEYHDKSYDHKSYDHISYDHKPYDHKSYDHGYHKYDENYVVTFSNNYQGILNDGFDHKEENFGFYFFVEKEALEAYPECLAKSYKQSSYEHPQRHNVGYSHKPQTYHPQSYQNHHQPQSYQQHYQPKPAPVYVQPKPAPVHVEPKPAFRPTYGRTYRNTESNEDDVKTIDVEE</sequence>
<comment type="subcellular location">
    <subcellularLocation>
        <location evidence="1">Secreted</location>
    </subcellularLocation>
</comment>
<evidence type="ECO:0000256" key="5">
    <source>
        <dbReference type="SAM" id="MobiDB-lite"/>
    </source>
</evidence>
<protein>
    <submittedName>
        <fullName evidence="7">CSON008742 protein</fullName>
    </submittedName>
</protein>
<comment type="similarity">
    <text evidence="2">Belongs to the major royal jelly protein family.</text>
</comment>
<feature type="region of interest" description="Disordered" evidence="5">
    <location>
        <begin position="500"/>
        <end position="582"/>
    </location>
</feature>
<gene>
    <name evidence="7" type="primary">CSON008742</name>
</gene>
<evidence type="ECO:0000256" key="4">
    <source>
        <dbReference type="ARBA" id="ARBA00022729"/>
    </source>
</evidence>
<dbReference type="PANTHER" id="PTHR10009">
    <property type="entry name" value="PROTEIN YELLOW-RELATED"/>
    <property type="match status" value="1"/>
</dbReference>
<dbReference type="AlphaFoldDB" id="A0A336LZ25"/>
<organism evidence="7">
    <name type="scientific">Culicoides sonorensis</name>
    <name type="common">Biting midge</name>
    <dbReference type="NCBI Taxonomy" id="179676"/>
    <lineage>
        <taxon>Eukaryota</taxon>
        <taxon>Metazoa</taxon>
        <taxon>Ecdysozoa</taxon>
        <taxon>Arthropoda</taxon>
        <taxon>Hexapoda</taxon>
        <taxon>Insecta</taxon>
        <taxon>Pterygota</taxon>
        <taxon>Neoptera</taxon>
        <taxon>Endopterygota</taxon>
        <taxon>Diptera</taxon>
        <taxon>Nematocera</taxon>
        <taxon>Chironomoidea</taxon>
        <taxon>Ceratopogonidae</taxon>
        <taxon>Ceratopogoninae</taxon>
        <taxon>Culicoides</taxon>
        <taxon>Monoculicoides</taxon>
    </lineage>
</organism>
<dbReference type="Pfam" id="PF03022">
    <property type="entry name" value="MRJP"/>
    <property type="match status" value="1"/>
</dbReference>
<dbReference type="GO" id="GO:0005576">
    <property type="term" value="C:extracellular region"/>
    <property type="evidence" value="ECO:0007669"/>
    <property type="project" value="UniProtKB-SubCell"/>
</dbReference>
<feature type="signal peptide" evidence="6">
    <location>
        <begin position="1"/>
        <end position="19"/>
    </location>
</feature>
<keyword evidence="3" id="KW-0964">Secreted</keyword>
<feature type="compositionally biased region" description="Basic and acidic residues" evidence="5">
    <location>
        <begin position="573"/>
        <end position="582"/>
    </location>
</feature>
<dbReference type="InterPro" id="IPR011042">
    <property type="entry name" value="6-blade_b-propeller_TolB-like"/>
</dbReference>
<feature type="compositionally biased region" description="Low complexity" evidence="5">
    <location>
        <begin position="515"/>
        <end position="535"/>
    </location>
</feature>
<dbReference type="PANTHER" id="PTHR10009:SF18">
    <property type="entry name" value="PROTEIN YELLOW-LIKE PROTEIN"/>
    <property type="match status" value="1"/>
</dbReference>
<evidence type="ECO:0000256" key="6">
    <source>
        <dbReference type="SAM" id="SignalP"/>
    </source>
</evidence>